<dbReference type="Proteomes" id="UP001367508">
    <property type="component" value="Unassembled WGS sequence"/>
</dbReference>
<evidence type="ECO:0000313" key="2">
    <source>
        <dbReference type="Proteomes" id="UP001367508"/>
    </source>
</evidence>
<evidence type="ECO:0000313" key="1">
    <source>
        <dbReference type="EMBL" id="KAK7305756.1"/>
    </source>
</evidence>
<reference evidence="1 2" key="1">
    <citation type="submission" date="2024-01" db="EMBL/GenBank/DDBJ databases">
        <title>The genomes of 5 underutilized Papilionoideae crops provide insights into root nodulation and disease resistanc.</title>
        <authorList>
            <person name="Jiang F."/>
        </authorList>
    </citation>
    <scope>NUCLEOTIDE SEQUENCE [LARGE SCALE GENOMIC DNA]</scope>
    <source>
        <strain evidence="1">LVBAO_FW01</strain>
        <tissue evidence="1">Leaves</tissue>
    </source>
</reference>
<protein>
    <submittedName>
        <fullName evidence="1">Uncharacterized protein</fullName>
    </submittedName>
</protein>
<organism evidence="1 2">
    <name type="scientific">Canavalia gladiata</name>
    <name type="common">Sword bean</name>
    <name type="synonym">Dolichos gladiatus</name>
    <dbReference type="NCBI Taxonomy" id="3824"/>
    <lineage>
        <taxon>Eukaryota</taxon>
        <taxon>Viridiplantae</taxon>
        <taxon>Streptophyta</taxon>
        <taxon>Embryophyta</taxon>
        <taxon>Tracheophyta</taxon>
        <taxon>Spermatophyta</taxon>
        <taxon>Magnoliopsida</taxon>
        <taxon>eudicotyledons</taxon>
        <taxon>Gunneridae</taxon>
        <taxon>Pentapetalae</taxon>
        <taxon>rosids</taxon>
        <taxon>fabids</taxon>
        <taxon>Fabales</taxon>
        <taxon>Fabaceae</taxon>
        <taxon>Papilionoideae</taxon>
        <taxon>50 kb inversion clade</taxon>
        <taxon>NPAAA clade</taxon>
        <taxon>indigoferoid/millettioid clade</taxon>
        <taxon>Phaseoleae</taxon>
        <taxon>Canavalia</taxon>
    </lineage>
</organism>
<proteinExistence type="predicted"/>
<name>A0AAN9JWL7_CANGL</name>
<gene>
    <name evidence="1" type="ORF">VNO77_43666</name>
</gene>
<dbReference type="AlphaFoldDB" id="A0AAN9JWL7"/>
<keyword evidence="2" id="KW-1185">Reference proteome</keyword>
<comment type="caution">
    <text evidence="1">The sequence shown here is derived from an EMBL/GenBank/DDBJ whole genome shotgun (WGS) entry which is preliminary data.</text>
</comment>
<dbReference type="EMBL" id="JAYMYQ010000011">
    <property type="protein sequence ID" value="KAK7305756.1"/>
    <property type="molecule type" value="Genomic_DNA"/>
</dbReference>
<sequence>MCPYHNLTKQVMVFISELQISCVKRHKASPRLQELILSIKKRVILAAVVMITGFKVESLTWLRVAAFHVHCNHNQSGPFWYACIKRSSGLTTQRLEKLVIKIDPESMLQGM</sequence>
<accession>A0AAN9JWL7</accession>